<keyword evidence="1" id="KW-0472">Membrane</keyword>
<dbReference type="PROSITE" id="PS50283">
    <property type="entry name" value="NA_SOLUT_SYMP_3"/>
    <property type="match status" value="1"/>
</dbReference>
<dbReference type="InterPro" id="IPR001734">
    <property type="entry name" value="Na/solute_symporter"/>
</dbReference>
<name>A0ABW3UDH1_9BACL</name>
<keyword evidence="1" id="KW-1133">Transmembrane helix</keyword>
<proteinExistence type="predicted"/>
<evidence type="ECO:0008006" key="4">
    <source>
        <dbReference type="Google" id="ProtNLM"/>
    </source>
</evidence>
<organism evidence="2 3">
    <name type="scientific">Paenibacillus vulneris</name>
    <dbReference type="NCBI Taxonomy" id="1133364"/>
    <lineage>
        <taxon>Bacteria</taxon>
        <taxon>Bacillati</taxon>
        <taxon>Bacillota</taxon>
        <taxon>Bacilli</taxon>
        <taxon>Bacillales</taxon>
        <taxon>Paenibacillaceae</taxon>
        <taxon>Paenibacillus</taxon>
    </lineage>
</organism>
<feature type="transmembrane region" description="Helical" evidence="1">
    <location>
        <begin position="161"/>
        <end position="180"/>
    </location>
</feature>
<feature type="transmembrane region" description="Helical" evidence="1">
    <location>
        <begin position="12"/>
        <end position="29"/>
    </location>
</feature>
<keyword evidence="1" id="KW-0812">Transmembrane</keyword>
<protein>
    <recommendedName>
        <fullName evidence="4">ABC transporter permease</fullName>
    </recommendedName>
</protein>
<gene>
    <name evidence="2" type="ORF">ACFQ4B_02495</name>
</gene>
<reference evidence="3" key="1">
    <citation type="journal article" date="2019" name="Int. J. Syst. Evol. Microbiol.">
        <title>The Global Catalogue of Microorganisms (GCM) 10K type strain sequencing project: providing services to taxonomists for standard genome sequencing and annotation.</title>
        <authorList>
            <consortium name="The Broad Institute Genomics Platform"/>
            <consortium name="The Broad Institute Genome Sequencing Center for Infectious Disease"/>
            <person name="Wu L."/>
            <person name="Ma J."/>
        </authorList>
    </citation>
    <scope>NUCLEOTIDE SEQUENCE [LARGE SCALE GENOMIC DNA]</scope>
    <source>
        <strain evidence="3">CCUG 53270</strain>
    </source>
</reference>
<feature type="transmembrane region" description="Helical" evidence="1">
    <location>
        <begin position="85"/>
        <end position="103"/>
    </location>
</feature>
<accession>A0ABW3UDH1</accession>
<keyword evidence="3" id="KW-1185">Reference proteome</keyword>
<evidence type="ECO:0000313" key="3">
    <source>
        <dbReference type="Proteomes" id="UP001597180"/>
    </source>
</evidence>
<evidence type="ECO:0000313" key="2">
    <source>
        <dbReference type="EMBL" id="MFD1218978.1"/>
    </source>
</evidence>
<dbReference type="Proteomes" id="UP001597180">
    <property type="component" value="Unassembled WGS sequence"/>
</dbReference>
<sequence length="223" mass="25176">MFYFAKIIANSIEFASVILVSLSFFRIYFRYSLHKVALIAFFMSLISVYFRDVINEPGLAAIPIIVSGIVLITLFFGLPVIFSILVMVIGSLVTTLFEGLVASVGTDLNLFSPETFQTSLSQFIMSELIVSALLLLLLYPLQKYKLGFHTTINDAQKGYNFLLSAVLVIAVVIIQVQTVAFKESKLHIIVPIIIGILFLVGIYLSYKHNQKLWKNRRERLSRK</sequence>
<feature type="transmembrane region" description="Helical" evidence="1">
    <location>
        <begin position="60"/>
        <end position="78"/>
    </location>
</feature>
<feature type="transmembrane region" description="Helical" evidence="1">
    <location>
        <begin position="186"/>
        <end position="206"/>
    </location>
</feature>
<dbReference type="EMBL" id="JBHTLU010000007">
    <property type="protein sequence ID" value="MFD1218978.1"/>
    <property type="molecule type" value="Genomic_DNA"/>
</dbReference>
<evidence type="ECO:0000256" key="1">
    <source>
        <dbReference type="SAM" id="Phobius"/>
    </source>
</evidence>
<comment type="caution">
    <text evidence="2">The sequence shown here is derived from an EMBL/GenBank/DDBJ whole genome shotgun (WGS) entry which is preliminary data.</text>
</comment>
<feature type="transmembrane region" description="Helical" evidence="1">
    <location>
        <begin position="123"/>
        <end position="141"/>
    </location>
</feature>
<dbReference type="RefSeq" id="WP_079908557.1">
    <property type="nucleotide sequence ID" value="NZ_BAABJG010000027.1"/>
</dbReference>